<dbReference type="CDD" id="cd04496">
    <property type="entry name" value="SSB_OBF"/>
    <property type="match status" value="1"/>
</dbReference>
<dbReference type="InterPro" id="IPR000424">
    <property type="entry name" value="Primosome_PriB/ssb"/>
</dbReference>
<dbReference type="Gene3D" id="2.40.50.140">
    <property type="entry name" value="Nucleic acid-binding proteins"/>
    <property type="match status" value="1"/>
</dbReference>
<dbReference type="Pfam" id="PF00436">
    <property type="entry name" value="SSB"/>
    <property type="match status" value="1"/>
</dbReference>
<organism evidence="3 4">
    <name type="scientific">Streptomyces turgidiscabies (strain Car8)</name>
    <dbReference type="NCBI Taxonomy" id="698760"/>
    <lineage>
        <taxon>Bacteria</taxon>
        <taxon>Bacillati</taxon>
        <taxon>Actinomycetota</taxon>
        <taxon>Actinomycetes</taxon>
        <taxon>Kitasatosporales</taxon>
        <taxon>Streptomycetaceae</taxon>
        <taxon>Streptomyces</taxon>
    </lineage>
</organism>
<dbReference type="GO" id="GO:0006260">
    <property type="term" value="P:DNA replication"/>
    <property type="evidence" value="ECO:0007669"/>
    <property type="project" value="InterPro"/>
</dbReference>
<dbReference type="GeneID" id="97407267"/>
<dbReference type="InterPro" id="IPR012340">
    <property type="entry name" value="NA-bd_OB-fold"/>
</dbReference>
<evidence type="ECO:0000256" key="1">
    <source>
        <dbReference type="ARBA" id="ARBA00023125"/>
    </source>
</evidence>
<proteinExistence type="predicted"/>
<evidence type="ECO:0000313" key="3">
    <source>
        <dbReference type="EMBL" id="ELP66170.1"/>
    </source>
</evidence>
<dbReference type="InterPro" id="IPR011344">
    <property type="entry name" value="ssDNA-bd"/>
</dbReference>
<reference evidence="3 4" key="1">
    <citation type="journal article" date="2011" name="Plasmid">
        <title>Streptomyces turgidiscabies Car8 contains a modular pathogenicity island that shares virulence genes with other actinobacterial plant pathogens.</title>
        <authorList>
            <person name="Huguet-Tapia J.C."/>
            <person name="Badger J.H."/>
            <person name="Loria R."/>
            <person name="Pettis G.S."/>
        </authorList>
    </citation>
    <scope>NUCLEOTIDE SEQUENCE [LARGE SCALE GENOMIC DNA]</scope>
    <source>
        <strain evidence="3 4">Car8</strain>
    </source>
</reference>
<evidence type="ECO:0000256" key="2">
    <source>
        <dbReference type="PIRNR" id="PIRNR002070"/>
    </source>
</evidence>
<dbReference type="Proteomes" id="UP000010931">
    <property type="component" value="Unassembled WGS sequence"/>
</dbReference>
<sequence>MSNPRNNGQLIGRLANDPKVFENKDGSKKVLFTVFTDRAYTNAQNQRDSDAVPVEAFVRAQTQGLGPYANIHRGDLVAVGFSLRMDRYSRGGEQVFDLKVISEEIAFLEPRSVTQARLGERVQAAEAQNHAIKQEQVAPVVAAAPVAVAHASAVQDEQLPFGPGSR</sequence>
<keyword evidence="1 2" id="KW-0238">DNA-binding</keyword>
<accession>L7F698</accession>
<dbReference type="AlphaFoldDB" id="L7F698"/>
<evidence type="ECO:0000313" key="4">
    <source>
        <dbReference type="Proteomes" id="UP000010931"/>
    </source>
</evidence>
<dbReference type="RefSeq" id="WP_006379105.1">
    <property type="nucleotide sequence ID" value="NZ_AEJB01000361.1"/>
</dbReference>
<comment type="caution">
    <text evidence="3">The sequence shown here is derived from an EMBL/GenBank/DDBJ whole genome shotgun (WGS) entry which is preliminary data.</text>
</comment>
<dbReference type="PIRSF" id="PIRSF002070">
    <property type="entry name" value="SSB"/>
    <property type="match status" value="1"/>
</dbReference>
<dbReference type="PROSITE" id="PS50935">
    <property type="entry name" value="SSB"/>
    <property type="match status" value="1"/>
</dbReference>
<dbReference type="PATRIC" id="fig|698760.3.peg.5124"/>
<protein>
    <recommendedName>
        <fullName evidence="2">Single-stranded DNA-binding protein</fullName>
    </recommendedName>
</protein>
<dbReference type="GO" id="GO:0003697">
    <property type="term" value="F:single-stranded DNA binding"/>
    <property type="evidence" value="ECO:0007669"/>
    <property type="project" value="InterPro"/>
</dbReference>
<name>L7F698_STRT8</name>
<keyword evidence="4" id="KW-1185">Reference proteome</keyword>
<gene>
    <name evidence="3" type="ORF">STRTUCAR8_01585</name>
</gene>
<dbReference type="EMBL" id="AEJB01000361">
    <property type="protein sequence ID" value="ELP66170.1"/>
    <property type="molecule type" value="Genomic_DNA"/>
</dbReference>
<dbReference type="SUPFAM" id="SSF50249">
    <property type="entry name" value="Nucleic acid-binding proteins"/>
    <property type="match status" value="1"/>
</dbReference>